<keyword evidence="4" id="KW-0333">Golgi apparatus</keyword>
<feature type="region of interest" description="Disordered" evidence="7">
    <location>
        <begin position="1"/>
        <end position="28"/>
    </location>
</feature>
<evidence type="ECO:0000313" key="11">
    <source>
        <dbReference type="EMBL" id="OCL14858.1"/>
    </source>
</evidence>
<comment type="subcellular location">
    <subcellularLocation>
        <location evidence="1">Golgi apparatus membrane</location>
        <topology evidence="1">Peripheral membrane protein</topology>
    </subcellularLocation>
</comment>
<dbReference type="InterPro" id="IPR056457">
    <property type="entry name" value="DOP1_C"/>
</dbReference>
<keyword evidence="5" id="KW-0472">Membrane</keyword>
<dbReference type="GO" id="GO:0005829">
    <property type="term" value="C:cytosol"/>
    <property type="evidence" value="ECO:0007669"/>
    <property type="project" value="GOC"/>
</dbReference>
<evidence type="ECO:0000259" key="10">
    <source>
        <dbReference type="Pfam" id="PF24598"/>
    </source>
</evidence>
<accession>A0A8E2FDB9</accession>
<dbReference type="EMBL" id="KV748518">
    <property type="protein sequence ID" value="OCL14858.1"/>
    <property type="molecule type" value="Genomic_DNA"/>
</dbReference>
<dbReference type="GO" id="GO:0006895">
    <property type="term" value="P:Golgi to endosome transport"/>
    <property type="evidence" value="ECO:0007669"/>
    <property type="project" value="InterPro"/>
</dbReference>
<dbReference type="InterPro" id="IPR056458">
    <property type="entry name" value="TPR_DOP1_M"/>
</dbReference>
<proteinExistence type="inferred from homology"/>
<evidence type="ECO:0008006" key="13">
    <source>
        <dbReference type="Google" id="ProtNLM"/>
    </source>
</evidence>
<evidence type="ECO:0000256" key="5">
    <source>
        <dbReference type="ARBA" id="ARBA00023136"/>
    </source>
</evidence>
<evidence type="ECO:0000256" key="7">
    <source>
        <dbReference type="SAM" id="MobiDB-lite"/>
    </source>
</evidence>
<evidence type="ECO:0000256" key="6">
    <source>
        <dbReference type="ARBA" id="ARBA00046326"/>
    </source>
</evidence>
<dbReference type="PANTHER" id="PTHR14042">
    <property type="entry name" value="DOPEY-RELATED"/>
    <property type="match status" value="1"/>
</dbReference>
<keyword evidence="12" id="KW-1185">Reference proteome</keyword>
<dbReference type="Pfam" id="PF24597">
    <property type="entry name" value="TPR_DOP1_M"/>
    <property type="match status" value="1"/>
</dbReference>
<feature type="compositionally biased region" description="Polar residues" evidence="7">
    <location>
        <begin position="1"/>
        <end position="10"/>
    </location>
</feature>
<dbReference type="InterPro" id="IPR040314">
    <property type="entry name" value="DOP1"/>
</dbReference>
<feature type="domain" description="DOP1 N-terminal" evidence="8">
    <location>
        <begin position="40"/>
        <end position="364"/>
    </location>
</feature>
<dbReference type="Proteomes" id="UP000250140">
    <property type="component" value="Unassembled WGS sequence"/>
</dbReference>
<dbReference type="InterPro" id="IPR007249">
    <property type="entry name" value="DOP1_N"/>
</dbReference>
<evidence type="ECO:0000256" key="1">
    <source>
        <dbReference type="ARBA" id="ARBA00004395"/>
    </source>
</evidence>
<sequence>MSLDPASNLQSYSPTSSGRSSPVPRAPRRTVEEALYKKERSYRRYASGVERALSLFDTAQQEWADYISFLGRLLKAIQAHPSDIPIVPHSTTVATRLAQCLNPTLPSGVHQKALEVYSYIFSIIEKDALSRDLHLYFPGLAPVLSFASLSVRPLFLSLLENYILTLDNYALRPALKAIILCLLPGLEEETGEDFERMVQALDKLRQAVTVSPDTHKDTKTDATASHYWQCFFLAIITNPSRRQGALAFLVRRLPRFGARNRRGSISTEKSAVPEKLSSEAESAISPEPGLLIRCFAAGLSDSQLLIQRGFLDLLVSHLPLDSPVLQERISKDDLERLVAAAAGVVSRRDMSLNRRLWTWFLGPEPSAGTEVNEPLQSPTQDIKNAGVDVSSHHAAYFSQYGFRSLTRSIMKMIQRVSPFPADRSKPFRICLSLMDRWEVGGLIVPEIFIPALQSVQSYSESASKDQLDEVMRSASIFFDGVESGLIWGKLVELVTSALRLDISKRDDALQNLRLAKFILNRFNVREEEMLMHHMPLMALSVLVMLNKYANRRVKEKASAEDVSTLAYDIADSIIQLIPERALLQQQNDAKESASKFVDLNGDQITSKITSFYVESHGNLDFSEPPFDVNALGQLCLHEAGSLFATSLCSEPSRSTAELCARILATLIYKVHDQKSLHEIDLLSVFHQVLSDSSPGRPKTTLPFPCLVAIISVLSALQTANVSNPYVSPTELPDLLHPLIALIWHYLSPFKPKYHVEAVRCLWQLHSISSSDRLVEAAITTLIVSPEQSSQGSDAIELADRGRRFAVLWTHTLYEQNLQTEKRGGTVSRRLSGITTMPELPSSAGGFQCVLTRPLLLLLDALAEEGTELFAFVKCWLQDLPTLDKVFEVLARHLQALQSLKGNETLAPSQAGGKPASASADDSKECLYYLKQILNILRWSSSYTWLTLAEEAAPHTTETASEFEKMTLQEWIVRTSVKALSAGSRAESSRKKPHIEELHRTAISIVLQVFQGPYAAPLKNLELEVPLMARLKMSSPSLQTLILEAILAALKLRLLSLPSQRPPSGHQRKQSRDVGAPSRLSLVMEKPVNEEPSPAPVLPPPQLVECLRAGFASPSSRLVLDDWVKFLAEVLPLFADAIFQNLIPLVECFCAQIGQVFEQLKSTFKQPIGDAEVAPESTLISLMNGLEQILAKAHDRLVMQETRTATAKSPEQPQGFFGNMVSGVFSSETNLSRTPTANSRLTVLLCFQDTVRICFSIWSWGGYGSSSSKQDSTSLASFGYTSLRMRNRARRILEHLFAAEALECLETLAVLWCQSSRTDSKAAAVMSLLNVLNGSKPKHTIPAIFNAVYSRTNPHALDPVRMSTLTSDLLDTDLVGFLVDYTKSLEDDAMDEIWPDCMIFLRDVLANPLPHRQILPTLLEFTAVLGQKVDNTNFGEQRKMRRELGDLFARLLTAVFTTRSMGFLQEPSQVAAVEKASNTTNGGNIKKSADVVAILTSIMPSLQLILVENDRVANAATSISTNIIGPAFRSKAFPENVTKSTLDLIYQLARVAQNNKAWKKDVADAFNDPRFFSTPLSLITSSWLPILAQWTLTDKDRLPELLSRLSAPTTAGIMFGVGATSARQEADRKAQLTLRRVSLLLLAAPEDTFTPALPALFEKLVELLTATPASSPSSTTRAELFMLLRALILKTSPVHLAPLWPISTAELTSALTSLLPDAENRETYSNAAVLQACKLLDTLIVLAPDDFQLHAWLFVADTIDAVYRPATWPATALTDEVAEALAAADTPTSRAAPPLNAAAVPAAEPGLRRPFLEPLLEAVQAGEEGADVRAMTRPELAGRVLRPFLGQLGIAAFEATYGMGAADWEACRVGLLRDLCED</sequence>
<dbReference type="PANTHER" id="PTHR14042:SF24">
    <property type="entry name" value="PROTEIN DOPEY-1 HOMOLOG"/>
    <property type="match status" value="1"/>
</dbReference>
<keyword evidence="2" id="KW-0813">Transport</keyword>
<evidence type="ECO:0000256" key="2">
    <source>
        <dbReference type="ARBA" id="ARBA00022448"/>
    </source>
</evidence>
<evidence type="ECO:0000313" key="12">
    <source>
        <dbReference type="Proteomes" id="UP000250140"/>
    </source>
</evidence>
<comment type="similarity">
    <text evidence="6">Belongs to the DOP1 family.</text>
</comment>
<evidence type="ECO:0000256" key="4">
    <source>
        <dbReference type="ARBA" id="ARBA00023034"/>
    </source>
</evidence>
<keyword evidence="3" id="KW-0653">Protein transport</keyword>
<gene>
    <name evidence="11" type="ORF">AOQ84DRAFT_384431</name>
</gene>
<name>A0A8E2FDB9_9PEZI</name>
<dbReference type="GO" id="GO:0000139">
    <property type="term" value="C:Golgi membrane"/>
    <property type="evidence" value="ECO:0007669"/>
    <property type="project" value="UniProtKB-SubCell"/>
</dbReference>
<dbReference type="OrthoDB" id="297643at2759"/>
<evidence type="ECO:0000256" key="3">
    <source>
        <dbReference type="ARBA" id="ARBA00022927"/>
    </source>
</evidence>
<dbReference type="GO" id="GO:0015031">
    <property type="term" value="P:protein transport"/>
    <property type="evidence" value="ECO:0007669"/>
    <property type="project" value="UniProtKB-KW"/>
</dbReference>
<feature type="domain" description="DOP1-like C-terminal" evidence="10">
    <location>
        <begin position="1376"/>
        <end position="1857"/>
    </location>
</feature>
<feature type="compositionally biased region" description="Low complexity" evidence="7">
    <location>
        <begin position="11"/>
        <end position="23"/>
    </location>
</feature>
<evidence type="ECO:0000259" key="8">
    <source>
        <dbReference type="Pfam" id="PF04118"/>
    </source>
</evidence>
<evidence type="ECO:0000259" key="9">
    <source>
        <dbReference type="Pfam" id="PF24597"/>
    </source>
</evidence>
<dbReference type="GO" id="GO:0005802">
    <property type="term" value="C:trans-Golgi network"/>
    <property type="evidence" value="ECO:0007669"/>
    <property type="project" value="TreeGrafter"/>
</dbReference>
<feature type="domain" description="DOP1-like middle TPR" evidence="9">
    <location>
        <begin position="396"/>
        <end position="612"/>
    </location>
</feature>
<organism evidence="11 12">
    <name type="scientific">Glonium stellatum</name>
    <dbReference type="NCBI Taxonomy" id="574774"/>
    <lineage>
        <taxon>Eukaryota</taxon>
        <taxon>Fungi</taxon>
        <taxon>Dikarya</taxon>
        <taxon>Ascomycota</taxon>
        <taxon>Pezizomycotina</taxon>
        <taxon>Dothideomycetes</taxon>
        <taxon>Pleosporomycetidae</taxon>
        <taxon>Gloniales</taxon>
        <taxon>Gloniaceae</taxon>
        <taxon>Glonium</taxon>
    </lineage>
</organism>
<dbReference type="InterPro" id="IPR016024">
    <property type="entry name" value="ARM-type_fold"/>
</dbReference>
<dbReference type="Pfam" id="PF04118">
    <property type="entry name" value="Dopey_N"/>
    <property type="match status" value="1"/>
</dbReference>
<dbReference type="Pfam" id="PF24598">
    <property type="entry name" value="DOP1_C"/>
    <property type="match status" value="1"/>
</dbReference>
<reference evidence="11 12" key="1">
    <citation type="journal article" date="2016" name="Nat. Commun.">
        <title>Ectomycorrhizal ecology is imprinted in the genome of the dominant symbiotic fungus Cenococcum geophilum.</title>
        <authorList>
            <consortium name="DOE Joint Genome Institute"/>
            <person name="Peter M."/>
            <person name="Kohler A."/>
            <person name="Ohm R.A."/>
            <person name="Kuo A."/>
            <person name="Krutzmann J."/>
            <person name="Morin E."/>
            <person name="Arend M."/>
            <person name="Barry K.W."/>
            <person name="Binder M."/>
            <person name="Choi C."/>
            <person name="Clum A."/>
            <person name="Copeland A."/>
            <person name="Grisel N."/>
            <person name="Haridas S."/>
            <person name="Kipfer T."/>
            <person name="LaButti K."/>
            <person name="Lindquist E."/>
            <person name="Lipzen A."/>
            <person name="Maire R."/>
            <person name="Meier B."/>
            <person name="Mihaltcheva S."/>
            <person name="Molinier V."/>
            <person name="Murat C."/>
            <person name="Poggeler S."/>
            <person name="Quandt C.A."/>
            <person name="Sperisen C."/>
            <person name="Tritt A."/>
            <person name="Tisserant E."/>
            <person name="Crous P.W."/>
            <person name="Henrissat B."/>
            <person name="Nehls U."/>
            <person name="Egli S."/>
            <person name="Spatafora J.W."/>
            <person name="Grigoriev I.V."/>
            <person name="Martin F.M."/>
        </authorList>
    </citation>
    <scope>NUCLEOTIDE SEQUENCE [LARGE SCALE GENOMIC DNA]</scope>
    <source>
        <strain evidence="11 12">CBS 207.34</strain>
    </source>
</reference>
<dbReference type="SUPFAM" id="SSF48371">
    <property type="entry name" value="ARM repeat"/>
    <property type="match status" value="2"/>
</dbReference>
<dbReference type="GO" id="GO:0005768">
    <property type="term" value="C:endosome"/>
    <property type="evidence" value="ECO:0007669"/>
    <property type="project" value="TreeGrafter"/>
</dbReference>
<protein>
    <recommendedName>
        <fullName evidence="13">Dopey N-terminal domain-containing protein</fullName>
    </recommendedName>
</protein>